<evidence type="ECO:0000256" key="5">
    <source>
        <dbReference type="ARBA" id="ARBA00022691"/>
    </source>
</evidence>
<dbReference type="AlphaFoldDB" id="A0A4R2TN87"/>
<protein>
    <submittedName>
        <fullName evidence="7">Precorrin-6Y C5,15-methyltransferase (Decarboxylating)</fullName>
    </submittedName>
</protein>
<reference evidence="7 8" key="1">
    <citation type="submission" date="2019-03" db="EMBL/GenBank/DDBJ databases">
        <title>Genomic Encyclopedia of Type Strains, Phase IV (KMG-IV): sequencing the most valuable type-strain genomes for metagenomic binning, comparative biology and taxonomic classification.</title>
        <authorList>
            <person name="Goeker M."/>
        </authorList>
    </citation>
    <scope>NUCLEOTIDE SEQUENCE [LARGE SCALE GENOMIC DNA]</scope>
    <source>
        <strain evidence="7 8">DSM 100013</strain>
    </source>
</reference>
<dbReference type="GO" id="GO:0008276">
    <property type="term" value="F:protein methyltransferase activity"/>
    <property type="evidence" value="ECO:0007669"/>
    <property type="project" value="InterPro"/>
</dbReference>
<keyword evidence="5" id="KW-0949">S-adenosyl-L-methionine</keyword>
<dbReference type="CDD" id="cd11644">
    <property type="entry name" value="Precorrin-6Y-MT"/>
    <property type="match status" value="1"/>
</dbReference>
<dbReference type="InterPro" id="IPR050714">
    <property type="entry name" value="Cobalamin_biosynth_MTase"/>
</dbReference>
<evidence type="ECO:0000256" key="3">
    <source>
        <dbReference type="ARBA" id="ARBA00022603"/>
    </source>
</evidence>
<dbReference type="InterPro" id="IPR035996">
    <property type="entry name" value="4pyrrol_Methylase_sf"/>
</dbReference>
<dbReference type="InterPro" id="IPR014776">
    <property type="entry name" value="4pyrrole_Mease_sub2"/>
</dbReference>
<evidence type="ECO:0000313" key="8">
    <source>
        <dbReference type="Proteomes" id="UP000295504"/>
    </source>
</evidence>
<dbReference type="OrthoDB" id="9780707at2"/>
<comment type="caution">
    <text evidence="7">The sequence shown here is derived from an EMBL/GenBank/DDBJ whole genome shotgun (WGS) entry which is preliminary data.</text>
</comment>
<dbReference type="PANTHER" id="PTHR43182">
    <property type="entry name" value="COBALT-PRECORRIN-6B C(15)-METHYLTRANSFERASE (DECARBOXYLATING)"/>
    <property type="match status" value="1"/>
</dbReference>
<keyword evidence="4 7" id="KW-0808">Transferase</keyword>
<name>A0A4R2TN87_9FIRM</name>
<keyword evidence="8" id="KW-1185">Reference proteome</keyword>
<evidence type="ECO:0000256" key="4">
    <source>
        <dbReference type="ARBA" id="ARBA00022679"/>
    </source>
</evidence>
<dbReference type="Pfam" id="PF00590">
    <property type="entry name" value="TP_methylase"/>
    <property type="match status" value="1"/>
</dbReference>
<accession>A0A4R2TN87</accession>
<dbReference type="InterPro" id="IPR014777">
    <property type="entry name" value="4pyrrole_Mease_sub1"/>
</dbReference>
<dbReference type="NCBIfam" id="TIGR02467">
    <property type="entry name" value="CbiE"/>
    <property type="match status" value="1"/>
</dbReference>
<dbReference type="Gene3D" id="3.30.950.10">
    <property type="entry name" value="Methyltransferase, Cobalt-precorrin-4 Transmethylase, Domain 2"/>
    <property type="match status" value="1"/>
</dbReference>
<dbReference type="InterPro" id="IPR000878">
    <property type="entry name" value="4pyrrol_Mease"/>
</dbReference>
<comment type="pathway">
    <text evidence="1">Cofactor biosynthesis; adenosylcobalamin biosynthesis.</text>
</comment>
<organism evidence="7 8">
    <name type="scientific">Serpentinicella alkaliphila</name>
    <dbReference type="NCBI Taxonomy" id="1734049"/>
    <lineage>
        <taxon>Bacteria</taxon>
        <taxon>Bacillati</taxon>
        <taxon>Bacillota</taxon>
        <taxon>Clostridia</taxon>
        <taxon>Peptostreptococcales</taxon>
        <taxon>Natronincolaceae</taxon>
        <taxon>Serpentinicella</taxon>
    </lineage>
</organism>
<dbReference type="Gene3D" id="3.40.1010.10">
    <property type="entry name" value="Cobalt-precorrin-4 Transmethylase, Domain 1"/>
    <property type="match status" value="1"/>
</dbReference>
<proteinExistence type="predicted"/>
<dbReference type="GO" id="GO:0009236">
    <property type="term" value="P:cobalamin biosynthetic process"/>
    <property type="evidence" value="ECO:0007669"/>
    <property type="project" value="UniProtKB-UniPathway"/>
</dbReference>
<dbReference type="UniPathway" id="UPA00148"/>
<keyword evidence="2" id="KW-0169">Cobalamin biosynthesis</keyword>
<dbReference type="Proteomes" id="UP000295504">
    <property type="component" value="Unassembled WGS sequence"/>
</dbReference>
<keyword evidence="3 7" id="KW-0489">Methyltransferase</keyword>
<dbReference type="SUPFAM" id="SSF53790">
    <property type="entry name" value="Tetrapyrrole methylase"/>
    <property type="match status" value="1"/>
</dbReference>
<dbReference type="PANTHER" id="PTHR43182:SF1">
    <property type="entry name" value="COBALT-PRECORRIN-7 C(5)-METHYLTRANSFERASE"/>
    <property type="match status" value="1"/>
</dbReference>
<evidence type="ECO:0000259" key="6">
    <source>
        <dbReference type="Pfam" id="PF00590"/>
    </source>
</evidence>
<dbReference type="EMBL" id="SLYC01000005">
    <property type="protein sequence ID" value="TCQ05240.1"/>
    <property type="molecule type" value="Genomic_DNA"/>
</dbReference>
<gene>
    <name evidence="7" type="ORF">EDD79_100555</name>
</gene>
<dbReference type="RefSeq" id="WP_132847708.1">
    <property type="nucleotide sequence ID" value="NZ_CP058648.1"/>
</dbReference>
<dbReference type="GO" id="GO:0032259">
    <property type="term" value="P:methylation"/>
    <property type="evidence" value="ECO:0007669"/>
    <property type="project" value="UniProtKB-KW"/>
</dbReference>
<feature type="domain" description="Tetrapyrrole methylase" evidence="6">
    <location>
        <begin position="4"/>
        <end position="184"/>
    </location>
</feature>
<dbReference type="InterPro" id="IPR012818">
    <property type="entry name" value="CbiE"/>
</dbReference>
<sequence length="204" mass="23012">MNSITIVGIGPGALELVTPIALKAIEDCDLIVAGKRNLKTFEHLGKEVLEFDSGIKDMIEKVEYLRTFKKVCIAVSGDPGFYSFLDAFISKFDESELTVIPGISSFQYLFSKLKKSWKNFELLSLHGRIFDDIDFNKREGVLFLTDKKNTPSVIATNLLENGYCNMRMIIGENLSYDDERITISSPETIKSMEFSDLCVVVIER</sequence>
<evidence type="ECO:0000256" key="2">
    <source>
        <dbReference type="ARBA" id="ARBA00022573"/>
    </source>
</evidence>
<evidence type="ECO:0000256" key="1">
    <source>
        <dbReference type="ARBA" id="ARBA00004953"/>
    </source>
</evidence>
<evidence type="ECO:0000313" key="7">
    <source>
        <dbReference type="EMBL" id="TCQ05240.1"/>
    </source>
</evidence>